<organism evidence="5 6">
    <name type="scientific">Halomarina ordinaria</name>
    <dbReference type="NCBI Taxonomy" id="3033939"/>
    <lineage>
        <taxon>Archaea</taxon>
        <taxon>Methanobacteriati</taxon>
        <taxon>Methanobacteriota</taxon>
        <taxon>Stenosarchaea group</taxon>
        <taxon>Halobacteria</taxon>
        <taxon>Halobacteriales</taxon>
        <taxon>Natronomonadaceae</taxon>
        <taxon>Halomarina</taxon>
    </lineage>
</organism>
<evidence type="ECO:0000259" key="3">
    <source>
        <dbReference type="Pfam" id="PF00174"/>
    </source>
</evidence>
<feature type="transmembrane region" description="Helical" evidence="2">
    <location>
        <begin position="15"/>
        <end position="39"/>
    </location>
</feature>
<feature type="transmembrane region" description="Helical" evidence="2">
    <location>
        <begin position="59"/>
        <end position="86"/>
    </location>
</feature>
<evidence type="ECO:0000313" key="6">
    <source>
        <dbReference type="Proteomes" id="UP001596406"/>
    </source>
</evidence>
<keyword evidence="2" id="KW-0472">Membrane</keyword>
<dbReference type="Pfam" id="PF03404">
    <property type="entry name" value="Mo-co_dimer"/>
    <property type="match status" value="1"/>
</dbReference>
<feature type="compositionally biased region" description="Basic and acidic residues" evidence="1">
    <location>
        <begin position="472"/>
        <end position="484"/>
    </location>
</feature>
<accession>A0ABD5UFG4</accession>
<dbReference type="PANTHER" id="PTHR19372:SF7">
    <property type="entry name" value="SULFITE OXIDASE, MITOCHONDRIAL"/>
    <property type="match status" value="1"/>
</dbReference>
<keyword evidence="2" id="KW-1133">Transmembrane helix</keyword>
<feature type="region of interest" description="Disordered" evidence="1">
    <location>
        <begin position="472"/>
        <end position="499"/>
    </location>
</feature>
<protein>
    <submittedName>
        <fullName evidence="5">Molybdopterin-dependent oxidoreductase</fullName>
    </submittedName>
</protein>
<dbReference type="SUPFAM" id="SSF81296">
    <property type="entry name" value="E set domains"/>
    <property type="match status" value="1"/>
</dbReference>
<dbReference type="Proteomes" id="UP001596406">
    <property type="component" value="Unassembled WGS sequence"/>
</dbReference>
<dbReference type="SUPFAM" id="SSF56524">
    <property type="entry name" value="Oxidoreductase molybdopterin-binding domain"/>
    <property type="match status" value="1"/>
</dbReference>
<feature type="transmembrane region" description="Helical" evidence="2">
    <location>
        <begin position="160"/>
        <end position="179"/>
    </location>
</feature>
<dbReference type="Pfam" id="PF00174">
    <property type="entry name" value="Oxidored_molyb"/>
    <property type="match status" value="1"/>
</dbReference>
<name>A0ABD5UFG4_9EURY</name>
<feature type="transmembrane region" description="Helical" evidence="2">
    <location>
        <begin position="98"/>
        <end position="119"/>
    </location>
</feature>
<comment type="caution">
    <text evidence="5">The sequence shown here is derived from an EMBL/GenBank/DDBJ whole genome shotgun (WGS) entry which is preliminary data.</text>
</comment>
<proteinExistence type="predicted"/>
<sequence>MPDTRARLRAAGPSLGLALAAGIAGVAGSYLLAGFTPGFVVAPVEATLSRAMPDVVVRYAILLLGSLGQQLNLLTALVLTTLLFALAAGLSRGIGRQVGVPFVGAALAASVVWGMTVTLTGAPVLALGAALPVGLAVAVPDLTALAASDPGRRVDAGRRSALGVLGAALGFGLLSYVVGGRGDSGGGALESSEERRATTEDLLAEAEEKSLPVEGLEPLVSENFYTVDISSVDPDVNAEDWSLTITGAIAEDVALSYDDLTGMDSESKFVSLRCVGESLNGKKMDNALWEVVPIADVLERAGLDLDQCCVRLRAADDYYQVFPVEALKRGYLVYGMNGEALPRAHGYPVRTLIPGHWGEINVKWLTEMEILEQDAEGYWEKRGWHGTGPVTTVAKFHVVNRLDDGRVQVAGHAYAGTRGISRVEVSTDGGESWADATLSEELPGEDVWRQWAYEYDAPGEEHDVVVRAYEGDGTRQPRERREAFPRGATGWVTRTVSPE</sequence>
<dbReference type="InterPro" id="IPR005066">
    <property type="entry name" value="MoCF_OxRdtse_dimer"/>
</dbReference>
<evidence type="ECO:0000313" key="5">
    <source>
        <dbReference type="EMBL" id="MFC6837618.1"/>
    </source>
</evidence>
<gene>
    <name evidence="5" type="ORF">ACFQHK_14065</name>
</gene>
<evidence type="ECO:0000259" key="4">
    <source>
        <dbReference type="Pfam" id="PF03404"/>
    </source>
</evidence>
<keyword evidence="6" id="KW-1185">Reference proteome</keyword>
<dbReference type="AlphaFoldDB" id="A0ABD5UFG4"/>
<reference evidence="5 6" key="1">
    <citation type="journal article" date="2019" name="Int. J. Syst. Evol. Microbiol.">
        <title>The Global Catalogue of Microorganisms (GCM) 10K type strain sequencing project: providing services to taxonomists for standard genome sequencing and annotation.</title>
        <authorList>
            <consortium name="The Broad Institute Genomics Platform"/>
            <consortium name="The Broad Institute Genome Sequencing Center for Infectious Disease"/>
            <person name="Wu L."/>
            <person name="Ma J."/>
        </authorList>
    </citation>
    <scope>NUCLEOTIDE SEQUENCE [LARGE SCALE GENOMIC DNA]</scope>
    <source>
        <strain evidence="5 6">PSRA2</strain>
    </source>
</reference>
<feature type="domain" description="Moybdenum cofactor oxidoreductase dimerisation" evidence="4">
    <location>
        <begin position="396"/>
        <end position="479"/>
    </location>
</feature>
<dbReference type="InterPro" id="IPR014756">
    <property type="entry name" value="Ig_E-set"/>
</dbReference>
<dbReference type="RefSeq" id="WP_304449282.1">
    <property type="nucleotide sequence ID" value="NZ_JARRAH010000001.1"/>
</dbReference>
<evidence type="ECO:0000256" key="1">
    <source>
        <dbReference type="SAM" id="MobiDB-lite"/>
    </source>
</evidence>
<feature type="transmembrane region" description="Helical" evidence="2">
    <location>
        <begin position="125"/>
        <end position="148"/>
    </location>
</feature>
<dbReference type="Gene3D" id="3.90.420.10">
    <property type="entry name" value="Oxidoreductase, molybdopterin-binding domain"/>
    <property type="match status" value="1"/>
</dbReference>
<dbReference type="Gene3D" id="2.60.40.650">
    <property type="match status" value="1"/>
</dbReference>
<dbReference type="EMBL" id="JBHSXM010000001">
    <property type="protein sequence ID" value="MFC6837618.1"/>
    <property type="molecule type" value="Genomic_DNA"/>
</dbReference>
<dbReference type="PANTHER" id="PTHR19372">
    <property type="entry name" value="SULFITE REDUCTASE"/>
    <property type="match status" value="1"/>
</dbReference>
<feature type="domain" description="Oxidoreductase molybdopterin-binding" evidence="3">
    <location>
        <begin position="234"/>
        <end position="379"/>
    </location>
</feature>
<evidence type="ECO:0000256" key="2">
    <source>
        <dbReference type="SAM" id="Phobius"/>
    </source>
</evidence>
<dbReference type="InterPro" id="IPR036374">
    <property type="entry name" value="OxRdtase_Mopterin-bd_sf"/>
</dbReference>
<dbReference type="InterPro" id="IPR000572">
    <property type="entry name" value="OxRdtase_Mopterin-bd_dom"/>
</dbReference>
<keyword evidence="2" id="KW-0812">Transmembrane</keyword>